<dbReference type="EMBL" id="CABVQG010000016">
    <property type="protein sequence ID" value="VWC89633.1"/>
    <property type="molecule type" value="Genomic_DNA"/>
</dbReference>
<evidence type="ECO:0008006" key="4">
    <source>
        <dbReference type="Google" id="ProtNLM"/>
    </source>
</evidence>
<dbReference type="RefSeq" id="WP_174958529.1">
    <property type="nucleotide sequence ID" value="NZ_CABVQG010000016.1"/>
</dbReference>
<dbReference type="Proteomes" id="UP000494120">
    <property type="component" value="Unassembled WGS sequence"/>
</dbReference>
<feature type="signal peptide" evidence="1">
    <location>
        <begin position="1"/>
        <end position="20"/>
    </location>
</feature>
<feature type="chain" id="PRO_5045897519" description="Lipoprotein" evidence="1">
    <location>
        <begin position="21"/>
        <end position="103"/>
    </location>
</feature>
<sequence length="103" mass="10430">MKIALLACVMLAGCAGHASYDVRPFYSAELGRMVCCAATVESSRDIQSVTVDAIKTGDDYTIHFSESGVNASAPISANTAAVSAVAGAVTATANAAAKFSLKP</sequence>
<evidence type="ECO:0000313" key="2">
    <source>
        <dbReference type="EMBL" id="VWC89633.1"/>
    </source>
</evidence>
<organism evidence="2 3">
    <name type="scientific">Burkholderia aenigmatica</name>
    <dbReference type="NCBI Taxonomy" id="2015348"/>
    <lineage>
        <taxon>Bacteria</taxon>
        <taxon>Pseudomonadati</taxon>
        <taxon>Pseudomonadota</taxon>
        <taxon>Betaproteobacteria</taxon>
        <taxon>Burkholderiales</taxon>
        <taxon>Burkholderiaceae</taxon>
        <taxon>Burkholderia</taxon>
        <taxon>Burkholderia cepacia complex</taxon>
    </lineage>
</organism>
<name>A0ABY6XVH2_9BURK</name>
<protein>
    <recommendedName>
        <fullName evidence="4">Lipoprotein</fullName>
    </recommendedName>
</protein>
<evidence type="ECO:0000313" key="3">
    <source>
        <dbReference type="Proteomes" id="UP000494120"/>
    </source>
</evidence>
<reference evidence="2 3" key="1">
    <citation type="submission" date="2019-09" db="EMBL/GenBank/DDBJ databases">
        <authorList>
            <person name="Depoorter E."/>
        </authorList>
    </citation>
    <scope>NUCLEOTIDE SEQUENCE [LARGE SCALE GENOMIC DNA]</scope>
    <source>
        <strain evidence="2 3">R-17378</strain>
    </source>
</reference>
<keyword evidence="1" id="KW-0732">Signal</keyword>
<gene>
    <name evidence="2" type="ORF">BLA17378_04477</name>
</gene>
<comment type="caution">
    <text evidence="2">The sequence shown here is derived from an EMBL/GenBank/DDBJ whole genome shotgun (WGS) entry which is preliminary data.</text>
</comment>
<proteinExistence type="predicted"/>
<accession>A0ABY6XVH2</accession>
<keyword evidence="3" id="KW-1185">Reference proteome</keyword>
<evidence type="ECO:0000256" key="1">
    <source>
        <dbReference type="SAM" id="SignalP"/>
    </source>
</evidence>